<evidence type="ECO:0000313" key="9">
    <source>
        <dbReference type="EMBL" id="NMP30408.1"/>
    </source>
</evidence>
<feature type="domain" description="PPIase FKBP-type" evidence="8">
    <location>
        <begin position="159"/>
        <end position="245"/>
    </location>
</feature>
<accession>A0A7Y0Q5K0</accession>
<dbReference type="Pfam" id="PF00254">
    <property type="entry name" value="FKBP_C"/>
    <property type="match status" value="1"/>
</dbReference>
<dbReference type="Pfam" id="PF01346">
    <property type="entry name" value="FKBP_N"/>
    <property type="match status" value="1"/>
</dbReference>
<evidence type="ECO:0000256" key="6">
    <source>
        <dbReference type="RuleBase" id="RU003915"/>
    </source>
</evidence>
<evidence type="ECO:0000256" key="2">
    <source>
        <dbReference type="ARBA" id="ARBA00006577"/>
    </source>
</evidence>
<evidence type="ECO:0000256" key="5">
    <source>
        <dbReference type="PROSITE-ProRule" id="PRU00277"/>
    </source>
</evidence>
<dbReference type="SUPFAM" id="SSF54534">
    <property type="entry name" value="FKBP-like"/>
    <property type="match status" value="1"/>
</dbReference>
<dbReference type="EC" id="5.2.1.8" evidence="6"/>
<dbReference type="Proteomes" id="UP000568664">
    <property type="component" value="Unassembled WGS sequence"/>
</dbReference>
<dbReference type="GO" id="GO:0006457">
    <property type="term" value="P:protein folding"/>
    <property type="evidence" value="ECO:0007669"/>
    <property type="project" value="InterPro"/>
</dbReference>
<evidence type="ECO:0000256" key="4">
    <source>
        <dbReference type="ARBA" id="ARBA00023235"/>
    </source>
</evidence>
<dbReference type="AlphaFoldDB" id="A0A7Y0Q5K0"/>
<dbReference type="InterPro" id="IPR046357">
    <property type="entry name" value="PPIase_dom_sf"/>
</dbReference>
<keyword evidence="10" id="KW-1185">Reference proteome</keyword>
<keyword evidence="3 5" id="KW-0697">Rotamase</keyword>
<dbReference type="Gene3D" id="3.10.50.40">
    <property type="match status" value="1"/>
</dbReference>
<dbReference type="InterPro" id="IPR000774">
    <property type="entry name" value="PPIase_FKBP_N"/>
</dbReference>
<dbReference type="Gene3D" id="1.10.287.460">
    <property type="entry name" value="Peptidyl-prolyl cis-trans isomerase, FKBP-type, N-terminal domain"/>
    <property type="match status" value="1"/>
</dbReference>
<dbReference type="PANTHER" id="PTHR43811">
    <property type="entry name" value="FKBP-TYPE PEPTIDYL-PROLYL CIS-TRANS ISOMERASE FKPA"/>
    <property type="match status" value="1"/>
</dbReference>
<evidence type="ECO:0000256" key="1">
    <source>
        <dbReference type="ARBA" id="ARBA00000971"/>
    </source>
</evidence>
<name>A0A7Y0Q5K0_9GAMM</name>
<dbReference type="PROSITE" id="PS50059">
    <property type="entry name" value="FKBP_PPIASE"/>
    <property type="match status" value="1"/>
</dbReference>
<dbReference type="InterPro" id="IPR036944">
    <property type="entry name" value="PPIase_FKBP_N_sf"/>
</dbReference>
<organism evidence="9 10">
    <name type="scientific">Thalassotalea algicola</name>
    <dbReference type="NCBI Taxonomy" id="2716224"/>
    <lineage>
        <taxon>Bacteria</taxon>
        <taxon>Pseudomonadati</taxon>
        <taxon>Pseudomonadota</taxon>
        <taxon>Gammaproteobacteria</taxon>
        <taxon>Alteromonadales</taxon>
        <taxon>Colwelliaceae</taxon>
        <taxon>Thalassotalea</taxon>
    </lineage>
</organism>
<keyword evidence="4 5" id="KW-0413">Isomerase</keyword>
<evidence type="ECO:0000256" key="3">
    <source>
        <dbReference type="ARBA" id="ARBA00023110"/>
    </source>
</evidence>
<evidence type="ECO:0000313" key="10">
    <source>
        <dbReference type="Proteomes" id="UP000568664"/>
    </source>
</evidence>
<dbReference type="EMBL" id="JABBXH010000001">
    <property type="protein sequence ID" value="NMP30408.1"/>
    <property type="molecule type" value="Genomic_DNA"/>
</dbReference>
<dbReference type="PANTHER" id="PTHR43811:SF19">
    <property type="entry name" value="39 KDA FK506-BINDING NUCLEAR PROTEIN"/>
    <property type="match status" value="1"/>
</dbReference>
<protein>
    <recommendedName>
        <fullName evidence="6">Peptidyl-prolyl cis-trans isomerase</fullName>
        <ecNumber evidence="6">5.2.1.8</ecNumber>
    </recommendedName>
</protein>
<comment type="catalytic activity">
    <reaction evidence="1 5 6">
        <text>[protein]-peptidylproline (omega=180) = [protein]-peptidylproline (omega=0)</text>
        <dbReference type="Rhea" id="RHEA:16237"/>
        <dbReference type="Rhea" id="RHEA-COMP:10747"/>
        <dbReference type="Rhea" id="RHEA-COMP:10748"/>
        <dbReference type="ChEBI" id="CHEBI:83833"/>
        <dbReference type="ChEBI" id="CHEBI:83834"/>
        <dbReference type="EC" id="5.2.1.8"/>
    </reaction>
</comment>
<sequence>MKLFKPTLVAIALVSVFGCQQEAKQEETAAVKTAVLETEIEKQAYGLGASIGMYMERNLEEHTKLGLNLDKALIIKGFTESLDGQSQIPQEEVKTLLMALDQQMKTKQQELAAKQSEAALAEGQKYLDENAKKEGVMTTESGIQYQVLTAAEGEKPAATDTVKVHYTGTFINGETFDSSVERGQPAVFPLNRVIRGWTEGVQLMSVGSKFKFTIPSDLAYGPMGNPPRIPGNSVLNFEIELLEIQKPEPAPEVGAQAADSAQ</sequence>
<dbReference type="InterPro" id="IPR001179">
    <property type="entry name" value="PPIase_FKBP_dom"/>
</dbReference>
<comment type="similarity">
    <text evidence="2 6">Belongs to the FKBP-type PPIase family.</text>
</comment>
<evidence type="ECO:0000259" key="8">
    <source>
        <dbReference type="PROSITE" id="PS50059"/>
    </source>
</evidence>
<dbReference type="GO" id="GO:0003755">
    <property type="term" value="F:peptidyl-prolyl cis-trans isomerase activity"/>
    <property type="evidence" value="ECO:0007669"/>
    <property type="project" value="UniProtKB-UniRule"/>
</dbReference>
<evidence type="ECO:0000256" key="7">
    <source>
        <dbReference type="SAM" id="Coils"/>
    </source>
</evidence>
<comment type="caution">
    <text evidence="9">The sequence shown here is derived from an EMBL/GenBank/DDBJ whole genome shotgun (WGS) entry which is preliminary data.</text>
</comment>
<feature type="coiled-coil region" evidence="7">
    <location>
        <begin position="97"/>
        <end position="124"/>
    </location>
</feature>
<proteinExistence type="inferred from homology"/>
<keyword evidence="7" id="KW-0175">Coiled coil</keyword>
<dbReference type="FunFam" id="3.10.50.40:FF:000006">
    <property type="entry name" value="Peptidyl-prolyl cis-trans isomerase"/>
    <property type="match status" value="1"/>
</dbReference>
<dbReference type="PROSITE" id="PS51257">
    <property type="entry name" value="PROKAR_LIPOPROTEIN"/>
    <property type="match status" value="1"/>
</dbReference>
<gene>
    <name evidence="9" type="ORF">HII17_02435</name>
</gene>
<reference evidence="9 10" key="1">
    <citation type="submission" date="2020-04" db="EMBL/GenBank/DDBJ databases">
        <title>Thalassotalea sp. M1531, isolated from the surface of marine red alga.</title>
        <authorList>
            <person name="Pang L."/>
            <person name="Lu D.-C."/>
        </authorList>
    </citation>
    <scope>NUCLEOTIDE SEQUENCE [LARGE SCALE GENOMIC DNA]</scope>
    <source>
        <strain evidence="9 10">M1531</strain>
    </source>
</reference>
<dbReference type="RefSeq" id="WP_169073721.1">
    <property type="nucleotide sequence ID" value="NZ_JABBXH010000001.1"/>
</dbReference>